<comment type="caution">
    <text evidence="1">The sequence shown here is derived from an EMBL/GenBank/DDBJ whole genome shotgun (WGS) entry which is preliminary data.</text>
</comment>
<keyword evidence="2" id="KW-1185">Reference proteome</keyword>
<dbReference type="EMBL" id="BMAO01014146">
    <property type="protein sequence ID" value="GFQ93147.1"/>
    <property type="molecule type" value="Genomic_DNA"/>
</dbReference>
<proteinExistence type="predicted"/>
<evidence type="ECO:0000313" key="2">
    <source>
        <dbReference type="Proteomes" id="UP000887116"/>
    </source>
</evidence>
<dbReference type="Proteomes" id="UP000887116">
    <property type="component" value="Unassembled WGS sequence"/>
</dbReference>
<accession>A0A8X6G160</accession>
<dbReference type="OrthoDB" id="6434642at2759"/>
<gene>
    <name evidence="1" type="ORF">TNCT_270961</name>
</gene>
<reference evidence="1" key="1">
    <citation type="submission" date="2020-07" db="EMBL/GenBank/DDBJ databases">
        <title>Multicomponent nature underlies the extraordinary mechanical properties of spider dragline silk.</title>
        <authorList>
            <person name="Kono N."/>
            <person name="Nakamura H."/>
            <person name="Mori M."/>
            <person name="Yoshida Y."/>
            <person name="Ohtoshi R."/>
            <person name="Malay A.D."/>
            <person name="Moran D.A.P."/>
            <person name="Tomita M."/>
            <person name="Numata K."/>
            <person name="Arakawa K."/>
        </authorList>
    </citation>
    <scope>NUCLEOTIDE SEQUENCE</scope>
</reference>
<protein>
    <submittedName>
        <fullName evidence="1">Uncharacterized protein</fullName>
    </submittedName>
</protein>
<evidence type="ECO:0000313" key="1">
    <source>
        <dbReference type="EMBL" id="GFQ93147.1"/>
    </source>
</evidence>
<organism evidence="1 2">
    <name type="scientific">Trichonephila clavata</name>
    <name type="common">Joro spider</name>
    <name type="synonym">Nephila clavata</name>
    <dbReference type="NCBI Taxonomy" id="2740835"/>
    <lineage>
        <taxon>Eukaryota</taxon>
        <taxon>Metazoa</taxon>
        <taxon>Ecdysozoa</taxon>
        <taxon>Arthropoda</taxon>
        <taxon>Chelicerata</taxon>
        <taxon>Arachnida</taxon>
        <taxon>Araneae</taxon>
        <taxon>Araneomorphae</taxon>
        <taxon>Entelegynae</taxon>
        <taxon>Araneoidea</taxon>
        <taxon>Nephilidae</taxon>
        <taxon>Trichonephila</taxon>
    </lineage>
</organism>
<name>A0A8X6G160_TRICU</name>
<dbReference type="AlphaFoldDB" id="A0A8X6G160"/>
<sequence length="83" mass="9381">MGPLKSKELSESLKCIVKNIQRTSFSNEIQYLEKGIPLPNSCKLLNLHPFLDDNGLLRVRGLTVKKLPHPKESETSHDNSLQL</sequence>